<evidence type="ECO:0000256" key="14">
    <source>
        <dbReference type="SAM" id="Coils"/>
    </source>
</evidence>
<dbReference type="CDD" id="cd00671">
    <property type="entry name" value="ArgRS_core"/>
    <property type="match status" value="1"/>
</dbReference>
<evidence type="ECO:0000256" key="13">
    <source>
        <dbReference type="RuleBase" id="RU363038"/>
    </source>
</evidence>
<dbReference type="InterPro" id="IPR001278">
    <property type="entry name" value="Arg-tRNA-ligase"/>
</dbReference>
<evidence type="ECO:0000256" key="7">
    <source>
        <dbReference type="ARBA" id="ARBA00022840"/>
    </source>
</evidence>
<dbReference type="FunFam" id="3.30.1360.70:FF:000002">
    <property type="entry name" value="arginine--tRNA ligase, cytoplasmic"/>
    <property type="match status" value="1"/>
</dbReference>
<dbReference type="PRINTS" id="PR01038">
    <property type="entry name" value="TRNASYNTHARG"/>
</dbReference>
<comment type="subcellular location">
    <subcellularLocation>
        <location evidence="1">Cytoplasm</location>
        <location evidence="1">Cytosol</location>
    </subcellularLocation>
</comment>
<evidence type="ECO:0000256" key="10">
    <source>
        <dbReference type="ARBA" id="ARBA00033033"/>
    </source>
</evidence>
<dbReference type="SUPFAM" id="SSF52374">
    <property type="entry name" value="Nucleotidylyl transferase"/>
    <property type="match status" value="2"/>
</dbReference>
<evidence type="ECO:0000256" key="5">
    <source>
        <dbReference type="ARBA" id="ARBA00022598"/>
    </source>
</evidence>
<keyword evidence="6 13" id="KW-0547">Nucleotide-binding</keyword>
<dbReference type="GO" id="GO:0006420">
    <property type="term" value="P:arginyl-tRNA aminoacylation"/>
    <property type="evidence" value="ECO:0007669"/>
    <property type="project" value="InterPro"/>
</dbReference>
<dbReference type="Gene3D" id="1.10.730.10">
    <property type="entry name" value="Isoleucyl-tRNA Synthetase, Domain 1"/>
    <property type="match status" value="1"/>
</dbReference>
<dbReference type="SUPFAM" id="SSF47323">
    <property type="entry name" value="Anticodon-binding domain of a subclass of class I aminoacyl-tRNA synthetases"/>
    <property type="match status" value="1"/>
</dbReference>
<dbReference type="InterPro" id="IPR001412">
    <property type="entry name" value="aa-tRNA-synth_I_CS"/>
</dbReference>
<evidence type="ECO:0000256" key="12">
    <source>
        <dbReference type="ARBA" id="ARBA00071644"/>
    </source>
</evidence>
<dbReference type="InterPro" id="IPR009080">
    <property type="entry name" value="tRNAsynth_Ia_anticodon-bd"/>
</dbReference>
<dbReference type="SMART" id="SM00836">
    <property type="entry name" value="DALR_1"/>
    <property type="match status" value="1"/>
</dbReference>
<keyword evidence="14" id="KW-0175">Coiled coil</keyword>
<dbReference type="GO" id="GO:0005524">
    <property type="term" value="F:ATP binding"/>
    <property type="evidence" value="ECO:0007669"/>
    <property type="project" value="UniProtKB-KW"/>
</dbReference>
<name>A0A9P0FM46_BRAAE</name>
<dbReference type="InterPro" id="IPR035684">
    <property type="entry name" value="ArgRS_core"/>
</dbReference>
<keyword evidence="4" id="KW-0963">Cytoplasm</keyword>
<accession>A0A9P0FM46</accession>
<proteinExistence type="inferred from homology"/>
<gene>
    <name evidence="17" type="ORF">MELIAE_LOCUS10082</name>
</gene>
<dbReference type="GO" id="GO:0017101">
    <property type="term" value="C:aminoacyl-tRNA synthetase multienzyme complex"/>
    <property type="evidence" value="ECO:0007669"/>
    <property type="project" value="UniProtKB-ARBA"/>
</dbReference>
<keyword evidence="5 13" id="KW-0436">Ligase</keyword>
<evidence type="ECO:0000256" key="4">
    <source>
        <dbReference type="ARBA" id="ARBA00022490"/>
    </source>
</evidence>
<dbReference type="FunFam" id="3.40.50.620:FF:000084">
    <property type="entry name" value="arginine--tRNA ligase, cytoplasmic"/>
    <property type="match status" value="1"/>
</dbReference>
<dbReference type="AlphaFoldDB" id="A0A9P0FM46"/>
<dbReference type="SUPFAM" id="SSF55190">
    <property type="entry name" value="Arginyl-tRNA synthetase (ArgRS), N-terminal 'additional' domain"/>
    <property type="match status" value="1"/>
</dbReference>
<protein>
    <recommendedName>
        <fullName evidence="12">Probable arginine--tRNA ligase, cytoplasmic</fullName>
        <ecNumber evidence="3">6.1.1.19</ecNumber>
    </recommendedName>
    <alternativeName>
        <fullName evidence="10">Arginyl-tRNA synthetase</fullName>
    </alternativeName>
</protein>
<feature type="domain" description="Arginyl tRNA synthetase N-terminal" evidence="16">
    <location>
        <begin position="88"/>
        <end position="177"/>
    </location>
</feature>
<dbReference type="OrthoDB" id="68056at2759"/>
<evidence type="ECO:0000256" key="1">
    <source>
        <dbReference type="ARBA" id="ARBA00004514"/>
    </source>
</evidence>
<organism evidence="17 18">
    <name type="scientific">Brassicogethes aeneus</name>
    <name type="common">Rape pollen beetle</name>
    <name type="synonym">Meligethes aeneus</name>
    <dbReference type="NCBI Taxonomy" id="1431903"/>
    <lineage>
        <taxon>Eukaryota</taxon>
        <taxon>Metazoa</taxon>
        <taxon>Ecdysozoa</taxon>
        <taxon>Arthropoda</taxon>
        <taxon>Hexapoda</taxon>
        <taxon>Insecta</taxon>
        <taxon>Pterygota</taxon>
        <taxon>Neoptera</taxon>
        <taxon>Endopterygota</taxon>
        <taxon>Coleoptera</taxon>
        <taxon>Polyphaga</taxon>
        <taxon>Cucujiformia</taxon>
        <taxon>Nitidulidae</taxon>
        <taxon>Meligethinae</taxon>
        <taxon>Brassicogethes</taxon>
    </lineage>
</organism>
<dbReference type="InterPro" id="IPR014729">
    <property type="entry name" value="Rossmann-like_a/b/a_fold"/>
</dbReference>
<feature type="domain" description="DALR anticodon binding" evidence="15">
    <location>
        <begin position="570"/>
        <end position="695"/>
    </location>
</feature>
<dbReference type="EC" id="6.1.1.19" evidence="3"/>
<evidence type="ECO:0000313" key="17">
    <source>
        <dbReference type="EMBL" id="CAH0560316.1"/>
    </source>
</evidence>
<keyword evidence="7 13" id="KW-0067">ATP-binding</keyword>
<dbReference type="Pfam" id="PF03485">
    <property type="entry name" value="Arg_tRNA_synt_N"/>
    <property type="match status" value="1"/>
</dbReference>
<dbReference type="InterPro" id="IPR036695">
    <property type="entry name" value="Arg-tRNA-synth_N_sf"/>
</dbReference>
<sequence length="695" mass="78379">MAEDISFLQKEADKSEEQILLLKKELTALKEAIKNRVVLSTDDAKINQIVTENTKLKHRLAVLKRAIAAHSTSAPIVTDLTRMQSIQETLSRLFGQAIAAAYPDLVDAPIVIALSGKDPKFGDFQCNSAMPIANLFKQIGKKLAPRDIGLKIVENLPAHSMIEKCEVAGPGFINVYLNKIHGVKTLSAIFEHGLKPPTLARKHRVLVDFSSPNIAKEMHVGHLSLKLLATDTDFGKIQHDTPSFLRLLRIQVHHHRGQHLPPSRVLGHDVVRINHVGDWGTQFGMLIAHLQDKFPDFASKSPPIGDLQAFYKESKARFDEDEAFKKRAYAAVVKLQSFDATYAKAWQLICDVSRKEFQKIYDRLDVVLKERGESFYQTRMEKIVKELDAKGFLELDDGRKVMWGGATIPLTVVKSDGGFTYDTSDMAAIKHRIEEEKADWLIYVTDAGQATHFQVLFGCAKKAGIIDDSHRVDHVGFGVVLGEDKKKFKTRSGDTVRLLDLLDEGLKRSLDKLREKERDKVLTAEELRKAQTSVAYGCIKYADLSHNRNHEYVFSFDKMLEDKGNTAVYLLYAFTRIQSIARNANFSKEQVNELAKSHTISLTHEKEWKLGKVLLRFPDVLIKITGDLCLHNLCEYVYEIATTFSEFYDSCYCIEKDASGDIVKINHGRILLSEATARILEQCFNILGLKPVSKM</sequence>
<reference evidence="17" key="1">
    <citation type="submission" date="2021-12" db="EMBL/GenBank/DDBJ databases">
        <authorList>
            <person name="King R."/>
        </authorList>
    </citation>
    <scope>NUCLEOTIDE SEQUENCE</scope>
</reference>
<evidence type="ECO:0000256" key="3">
    <source>
        <dbReference type="ARBA" id="ARBA00012837"/>
    </source>
</evidence>
<dbReference type="Pfam" id="PF00750">
    <property type="entry name" value="tRNA-synt_1d"/>
    <property type="match status" value="2"/>
</dbReference>
<dbReference type="NCBIfam" id="TIGR00456">
    <property type="entry name" value="argS"/>
    <property type="match status" value="1"/>
</dbReference>
<dbReference type="PROSITE" id="PS00178">
    <property type="entry name" value="AA_TRNA_LIGASE_I"/>
    <property type="match status" value="1"/>
</dbReference>
<evidence type="ECO:0000256" key="6">
    <source>
        <dbReference type="ARBA" id="ARBA00022741"/>
    </source>
</evidence>
<dbReference type="InterPro" id="IPR005148">
    <property type="entry name" value="Arg-tRNA-synth_N"/>
</dbReference>
<comment type="similarity">
    <text evidence="2 13">Belongs to the class-I aminoacyl-tRNA synthetase family.</text>
</comment>
<keyword evidence="18" id="KW-1185">Reference proteome</keyword>
<feature type="coiled-coil region" evidence="14">
    <location>
        <begin position="5"/>
        <end position="32"/>
    </location>
</feature>
<dbReference type="SMART" id="SM01016">
    <property type="entry name" value="Arg_tRNA_synt_N"/>
    <property type="match status" value="1"/>
</dbReference>
<keyword evidence="9 13" id="KW-0030">Aminoacyl-tRNA synthetase</keyword>
<dbReference type="Pfam" id="PF05746">
    <property type="entry name" value="DALR_1"/>
    <property type="match status" value="1"/>
</dbReference>
<dbReference type="EMBL" id="OV121138">
    <property type="protein sequence ID" value="CAH0560316.1"/>
    <property type="molecule type" value="Genomic_DNA"/>
</dbReference>
<evidence type="ECO:0000256" key="8">
    <source>
        <dbReference type="ARBA" id="ARBA00022917"/>
    </source>
</evidence>
<dbReference type="Proteomes" id="UP001154078">
    <property type="component" value="Chromosome 7"/>
</dbReference>
<evidence type="ECO:0000256" key="9">
    <source>
        <dbReference type="ARBA" id="ARBA00023146"/>
    </source>
</evidence>
<dbReference type="FunFam" id="1.10.730.10:FF:000064">
    <property type="entry name" value="Probable arginine--tRNA ligase, cytoplasmic"/>
    <property type="match status" value="1"/>
</dbReference>
<evidence type="ECO:0000259" key="15">
    <source>
        <dbReference type="SMART" id="SM00836"/>
    </source>
</evidence>
<dbReference type="PANTHER" id="PTHR11956:SF5">
    <property type="entry name" value="ARGININE--TRNA LIGASE, CYTOPLASMIC"/>
    <property type="match status" value="1"/>
</dbReference>
<dbReference type="GO" id="GO:0005829">
    <property type="term" value="C:cytosol"/>
    <property type="evidence" value="ECO:0007669"/>
    <property type="project" value="UniProtKB-SubCell"/>
</dbReference>
<evidence type="ECO:0000313" key="18">
    <source>
        <dbReference type="Proteomes" id="UP001154078"/>
    </source>
</evidence>
<evidence type="ECO:0000259" key="16">
    <source>
        <dbReference type="SMART" id="SM01016"/>
    </source>
</evidence>
<dbReference type="PANTHER" id="PTHR11956">
    <property type="entry name" value="ARGINYL-TRNA SYNTHETASE"/>
    <property type="match status" value="1"/>
</dbReference>
<dbReference type="InterPro" id="IPR008909">
    <property type="entry name" value="DALR_anticod-bd"/>
</dbReference>
<dbReference type="Gene3D" id="3.30.1360.70">
    <property type="entry name" value="Arginyl tRNA synthetase N-terminal domain"/>
    <property type="match status" value="1"/>
</dbReference>
<comment type="catalytic activity">
    <reaction evidence="11">
        <text>tRNA(Arg) + L-arginine + ATP = L-arginyl-tRNA(Arg) + AMP + diphosphate</text>
        <dbReference type="Rhea" id="RHEA:20301"/>
        <dbReference type="Rhea" id="RHEA-COMP:9658"/>
        <dbReference type="Rhea" id="RHEA-COMP:9673"/>
        <dbReference type="ChEBI" id="CHEBI:30616"/>
        <dbReference type="ChEBI" id="CHEBI:32682"/>
        <dbReference type="ChEBI" id="CHEBI:33019"/>
        <dbReference type="ChEBI" id="CHEBI:78442"/>
        <dbReference type="ChEBI" id="CHEBI:78513"/>
        <dbReference type="ChEBI" id="CHEBI:456215"/>
        <dbReference type="EC" id="6.1.1.19"/>
    </reaction>
</comment>
<dbReference type="Gene3D" id="3.40.50.620">
    <property type="entry name" value="HUPs"/>
    <property type="match status" value="2"/>
</dbReference>
<dbReference type="GO" id="GO:0004814">
    <property type="term" value="F:arginine-tRNA ligase activity"/>
    <property type="evidence" value="ECO:0007669"/>
    <property type="project" value="UniProtKB-EC"/>
</dbReference>
<evidence type="ECO:0000256" key="11">
    <source>
        <dbReference type="ARBA" id="ARBA00049339"/>
    </source>
</evidence>
<evidence type="ECO:0000256" key="2">
    <source>
        <dbReference type="ARBA" id="ARBA00005594"/>
    </source>
</evidence>
<keyword evidence="8 13" id="KW-0648">Protein biosynthesis</keyword>